<dbReference type="InterPro" id="IPR029058">
    <property type="entry name" value="AB_hydrolase_fold"/>
</dbReference>
<dbReference type="InterPro" id="IPR050565">
    <property type="entry name" value="LYPA1-2/EST-like"/>
</dbReference>
<evidence type="ECO:0000259" key="3">
    <source>
        <dbReference type="Pfam" id="PF02230"/>
    </source>
</evidence>
<sequence length="225" mass="24307">MNATIVFSELQQEPHSGLQFRIGRGAEAPLARVLLLHGVGGNEDNLASLARHLPAGVEVLLLRAPLPLGAQGFAWFQVSFTANGPVIRAEQAEDSRLRLLRLLDALPPLPTVIAGFSQGGILSASVGLSAPEKVAGFGLLSGRILPELESHIAPVEALRSLSAFVGHGRRDDKLPAKWAELAEAWLQRLGVSHQTRFYEMGHEIIGEEVADFIQWLRPTLNLGLD</sequence>
<organism evidence="4 5">
    <name type="scientific">Cupriavidus malaysiensis</name>
    <dbReference type="NCBI Taxonomy" id="367825"/>
    <lineage>
        <taxon>Bacteria</taxon>
        <taxon>Pseudomonadati</taxon>
        <taxon>Pseudomonadota</taxon>
        <taxon>Betaproteobacteria</taxon>
        <taxon>Burkholderiales</taxon>
        <taxon>Burkholderiaceae</taxon>
        <taxon>Cupriavidus</taxon>
    </lineage>
</organism>
<dbReference type="EMBL" id="CP017754">
    <property type="protein sequence ID" value="AOZ06008.1"/>
    <property type="molecule type" value="Genomic_DNA"/>
</dbReference>
<dbReference type="PANTHER" id="PTHR10655">
    <property type="entry name" value="LYSOPHOSPHOLIPASE-RELATED"/>
    <property type="match status" value="1"/>
</dbReference>
<evidence type="ECO:0000313" key="5">
    <source>
        <dbReference type="Proteomes" id="UP000177515"/>
    </source>
</evidence>
<protein>
    <submittedName>
        <fullName evidence="4">Phospholipase</fullName>
    </submittedName>
</protein>
<reference evidence="4 5" key="1">
    <citation type="submission" date="2016-10" db="EMBL/GenBank/DDBJ databases">
        <title>Complete genome sequences of three Cupriavidus strains isolated from various Malaysian environments.</title>
        <authorList>
            <person name="Abdullah A.A.-A."/>
            <person name="Shafie N.A.H."/>
            <person name="Lau N.S."/>
        </authorList>
    </citation>
    <scope>NUCLEOTIDE SEQUENCE [LARGE SCALE GENOMIC DNA]</scope>
    <source>
        <strain evidence="4 5">USMAA1020</strain>
    </source>
</reference>
<keyword evidence="2" id="KW-0378">Hydrolase</keyword>
<dbReference type="Pfam" id="PF02230">
    <property type="entry name" value="Abhydrolase_2"/>
    <property type="match status" value="1"/>
</dbReference>
<accession>A0ABN4TM41</accession>
<dbReference type="Gene3D" id="3.40.50.1820">
    <property type="entry name" value="alpha/beta hydrolase"/>
    <property type="match status" value="1"/>
</dbReference>
<feature type="domain" description="Phospholipase/carboxylesterase/thioesterase" evidence="3">
    <location>
        <begin position="22"/>
        <end position="217"/>
    </location>
</feature>
<proteinExistence type="inferred from homology"/>
<gene>
    <name evidence="4" type="ORF">BKK80_09320</name>
</gene>
<dbReference type="Proteomes" id="UP000177515">
    <property type="component" value="Chromosome 1"/>
</dbReference>
<dbReference type="RefSeq" id="WP_071037176.1">
    <property type="nucleotide sequence ID" value="NZ_CP017754.1"/>
</dbReference>
<evidence type="ECO:0000256" key="1">
    <source>
        <dbReference type="ARBA" id="ARBA00006499"/>
    </source>
</evidence>
<dbReference type="SUPFAM" id="SSF53474">
    <property type="entry name" value="alpha/beta-Hydrolases"/>
    <property type="match status" value="1"/>
</dbReference>
<comment type="similarity">
    <text evidence="1">Belongs to the AB hydrolase superfamily. AB hydrolase 2 family.</text>
</comment>
<evidence type="ECO:0000313" key="4">
    <source>
        <dbReference type="EMBL" id="AOZ06008.1"/>
    </source>
</evidence>
<dbReference type="PANTHER" id="PTHR10655:SF17">
    <property type="entry name" value="LYSOPHOSPHOLIPASE-LIKE PROTEIN 1"/>
    <property type="match status" value="1"/>
</dbReference>
<evidence type="ECO:0000256" key="2">
    <source>
        <dbReference type="ARBA" id="ARBA00022801"/>
    </source>
</evidence>
<dbReference type="InterPro" id="IPR003140">
    <property type="entry name" value="PLipase/COase/thioEstase"/>
</dbReference>
<keyword evidence="5" id="KW-1185">Reference proteome</keyword>
<name>A0ABN4TM41_9BURK</name>